<sequence length="695" mass="80716">MRKWTAGMIPYLRCCWPASSRLQLHTTSSPRWHAQACQRVQTASYSLVPKRKGKDKASKSPADVSYSFFTQNSQKSTDTQVIAAESDQPQVESQRIHRKEMRELSNRYFWKHWVKKHPNYVWTRARRGNQHKSTTNKDGLPTRIDHDTVVNCPETEAERRQERINLWNTWVMNHPTFNNSKFGQLRSTGKVRGYGQASLMRNRATRVGRYFRSLRVGQDNNSFLRFQKIPVKDRLMKRLVRKIDFGSAKFGQAYFRRLRVGQTHNDFLKYRKVDLRRPQPGRTYLRSLRLASNSKFDKFRKILSDADGDLKARRKKERRSSKDLKEDHWKVMSKKTPEHLAAEEREEKLAKGIPDHWTVEQWEYITKFPNHRTAEEWKRMRNFSSNLGHKRAVAKAVELETYQISDLVLELDAHDNPFVRPFNANDAVEQREQWPHLDPDQQEIVRRAISVAETVADSKAKWKAQLRPFDYRRLTERDVLSVAFLGIAASEDVPNSQGSHQAVLEPGTHEPPFGFLITSDLRDIGIPDSYSTSTQRLTSLLLHRIEKAQYPIHQEVNYSPSSLSEAVNQYSSFRQLRRIIAPLLHSEEGCWLVSQCNDAILVACTRDGYQVDDKYYVSTIFVFLRSIANRLAMVDLNFEIPADLWPTKYADLFFLECPELVETEKYEEDGGSDTQQLGEGQGEEGENGGSEKNTD</sequence>
<name>A0A8S8ZKJ3_SORMA</name>
<evidence type="ECO:0000313" key="2">
    <source>
        <dbReference type="EMBL" id="KAA8630573.1"/>
    </source>
</evidence>
<feature type="region of interest" description="Disordered" evidence="1">
    <location>
        <begin position="665"/>
        <end position="695"/>
    </location>
</feature>
<evidence type="ECO:0000256" key="1">
    <source>
        <dbReference type="SAM" id="MobiDB-lite"/>
    </source>
</evidence>
<dbReference type="VEuPathDB" id="FungiDB:SMAC_06462"/>
<comment type="caution">
    <text evidence="2">The sequence shown here is derived from an EMBL/GenBank/DDBJ whole genome shotgun (WGS) entry which is preliminary data.</text>
</comment>
<dbReference type="EMBL" id="NMPR01000100">
    <property type="protein sequence ID" value="KAA8630573.1"/>
    <property type="molecule type" value="Genomic_DNA"/>
</dbReference>
<dbReference type="Proteomes" id="UP000433876">
    <property type="component" value="Unassembled WGS sequence"/>
</dbReference>
<dbReference type="AlphaFoldDB" id="A0A8S8ZKJ3"/>
<organism evidence="2 3">
    <name type="scientific">Sordaria macrospora</name>
    <dbReference type="NCBI Taxonomy" id="5147"/>
    <lineage>
        <taxon>Eukaryota</taxon>
        <taxon>Fungi</taxon>
        <taxon>Dikarya</taxon>
        <taxon>Ascomycota</taxon>
        <taxon>Pezizomycotina</taxon>
        <taxon>Sordariomycetes</taxon>
        <taxon>Sordariomycetidae</taxon>
        <taxon>Sordariales</taxon>
        <taxon>Sordariaceae</taxon>
        <taxon>Sordaria</taxon>
    </lineage>
</organism>
<accession>A0A8S8ZKJ3</accession>
<reference evidence="2 3" key="1">
    <citation type="submission" date="2017-07" db="EMBL/GenBank/DDBJ databases">
        <title>Genome sequence of the Sordaria macrospora wild type strain R19027.</title>
        <authorList>
            <person name="Nowrousian M."/>
            <person name="Teichert I."/>
            <person name="Kueck U."/>
        </authorList>
    </citation>
    <scope>NUCLEOTIDE SEQUENCE [LARGE SCALE GENOMIC DNA]</scope>
    <source>
        <strain evidence="2 3">R19027</strain>
        <tissue evidence="2">Mycelium</tissue>
    </source>
</reference>
<proteinExistence type="predicted"/>
<gene>
    <name evidence="2" type="ORF">SMACR_06462</name>
</gene>
<protein>
    <submittedName>
        <fullName evidence="2">Uncharacterized protein</fullName>
    </submittedName>
</protein>
<evidence type="ECO:0000313" key="3">
    <source>
        <dbReference type="Proteomes" id="UP000433876"/>
    </source>
</evidence>